<organism evidence="3 4">
    <name type="scientific">Agaricicola taiwanensis</name>
    <dbReference type="NCBI Taxonomy" id="591372"/>
    <lineage>
        <taxon>Bacteria</taxon>
        <taxon>Pseudomonadati</taxon>
        <taxon>Pseudomonadota</taxon>
        <taxon>Alphaproteobacteria</taxon>
        <taxon>Rhodobacterales</taxon>
        <taxon>Paracoccaceae</taxon>
        <taxon>Agaricicola</taxon>
    </lineage>
</organism>
<accession>A0A8J2YM47</accession>
<feature type="domain" description="Phage tail collar" evidence="2">
    <location>
        <begin position="256"/>
        <end position="309"/>
    </location>
</feature>
<feature type="region of interest" description="Disordered" evidence="1">
    <location>
        <begin position="351"/>
        <end position="379"/>
    </location>
</feature>
<dbReference type="InterPro" id="IPR037053">
    <property type="entry name" value="Phage_tail_collar_dom_sf"/>
</dbReference>
<dbReference type="EMBL" id="BMCP01000007">
    <property type="protein sequence ID" value="GGE54343.1"/>
    <property type="molecule type" value="Genomic_DNA"/>
</dbReference>
<evidence type="ECO:0000313" key="3">
    <source>
        <dbReference type="EMBL" id="GGE54343.1"/>
    </source>
</evidence>
<reference evidence="3" key="1">
    <citation type="journal article" date="2014" name="Int. J. Syst. Evol. Microbiol.">
        <title>Complete genome sequence of Corynebacterium casei LMG S-19264T (=DSM 44701T), isolated from a smear-ripened cheese.</title>
        <authorList>
            <consortium name="US DOE Joint Genome Institute (JGI-PGF)"/>
            <person name="Walter F."/>
            <person name="Albersmeier A."/>
            <person name="Kalinowski J."/>
            <person name="Ruckert C."/>
        </authorList>
    </citation>
    <scope>NUCLEOTIDE SEQUENCE</scope>
    <source>
        <strain evidence="3">CCM 7684</strain>
    </source>
</reference>
<dbReference type="AlphaFoldDB" id="A0A8J2YM47"/>
<evidence type="ECO:0000256" key="1">
    <source>
        <dbReference type="SAM" id="MobiDB-lite"/>
    </source>
</evidence>
<evidence type="ECO:0000259" key="2">
    <source>
        <dbReference type="Pfam" id="PF07484"/>
    </source>
</evidence>
<name>A0A8J2YM47_9RHOB</name>
<reference evidence="3" key="2">
    <citation type="submission" date="2020-09" db="EMBL/GenBank/DDBJ databases">
        <authorList>
            <person name="Sun Q."/>
            <person name="Sedlacek I."/>
        </authorList>
    </citation>
    <scope>NUCLEOTIDE SEQUENCE</scope>
    <source>
        <strain evidence="3">CCM 7684</strain>
    </source>
</reference>
<proteinExistence type="predicted"/>
<comment type="caution">
    <text evidence="3">The sequence shown here is derived from an EMBL/GenBank/DDBJ whole genome shotgun (WGS) entry which is preliminary data.</text>
</comment>
<dbReference type="SUPFAM" id="SSF88874">
    <property type="entry name" value="Receptor-binding domain of short tail fibre protein gp12"/>
    <property type="match status" value="1"/>
</dbReference>
<dbReference type="Gene3D" id="3.90.1340.10">
    <property type="entry name" value="Phage tail collar domain"/>
    <property type="match status" value="1"/>
</dbReference>
<dbReference type="RefSeq" id="WP_188411051.1">
    <property type="nucleotide sequence ID" value="NZ_BMCP01000007.1"/>
</dbReference>
<feature type="compositionally biased region" description="Low complexity" evidence="1">
    <location>
        <begin position="351"/>
        <end position="372"/>
    </location>
</feature>
<keyword evidence="4" id="KW-1185">Reference proteome</keyword>
<dbReference type="Pfam" id="PF07484">
    <property type="entry name" value="Collar"/>
    <property type="match status" value="1"/>
</dbReference>
<protein>
    <recommendedName>
        <fullName evidence="2">Phage tail collar domain-containing protein</fullName>
    </recommendedName>
</protein>
<evidence type="ECO:0000313" key="4">
    <source>
        <dbReference type="Proteomes" id="UP000602745"/>
    </source>
</evidence>
<gene>
    <name evidence="3" type="ORF">GCM10007276_34280</name>
</gene>
<dbReference type="Proteomes" id="UP000602745">
    <property type="component" value="Unassembled WGS sequence"/>
</dbReference>
<dbReference type="InterPro" id="IPR011083">
    <property type="entry name" value="Phage_tail_collar_dom"/>
</dbReference>
<sequence length="578" mass="60635">MTVSNNIRRSGPYLGNGVATDFPYEFRILDAAHLRVVRRAVDGTETTLTLDTDYTVSGVGDDAGGTVSLVAPVGEGETLTIIRNMPLTQGIDLENQGEYYAETVERGLDALTMGVQQLREELDRSVKVPVSGDIIEVDELMANVRTIAAMADEVDAVAGGIGEVSIVADHVSEVSAAAANMNAITTVAANGTEVAAVADALPDLAAIASAMPAVTLAASKLPEIEAAPAAAEAAAEAAAAAQGVVDTAMLGSVPVGTLIWFSAPTPPAGYLLANGNGVTPVYPQLRQLYLDAGSPYGTDGNGNPRLPDFVSDGGRFVRGHDAAGARVFGSYQADALKAHVHNYDRFAGSKTYPSAGDSSSSGPTGTTPTATSLIGEEETRPKNISQLPCIKAGDGVTNSGFVDVSEVANRVDAIDLALTTSLQIMHIQDQKSAGAHGGSFIQGGERIRELNTVITNTIDEAHLSNNRIALPPGIYEIDARCTAFRVRLHRLKVYNATSGIYIITGTPHYSDATGFESDSQIVGDSNPAEARGVFSLQEQSFIEIHHRCSITRNTYGFGMAANFGDNEVFSDIIIHRIL</sequence>